<keyword evidence="2" id="KW-1185">Reference proteome</keyword>
<name>A0A915NNM4_9BILA</name>
<organism evidence="2 3">
    <name type="scientific">Meloidogyne floridensis</name>
    <dbReference type="NCBI Taxonomy" id="298350"/>
    <lineage>
        <taxon>Eukaryota</taxon>
        <taxon>Metazoa</taxon>
        <taxon>Ecdysozoa</taxon>
        <taxon>Nematoda</taxon>
        <taxon>Chromadorea</taxon>
        <taxon>Rhabditida</taxon>
        <taxon>Tylenchina</taxon>
        <taxon>Tylenchomorpha</taxon>
        <taxon>Tylenchoidea</taxon>
        <taxon>Meloidogynidae</taxon>
        <taxon>Meloidogyninae</taxon>
        <taxon>Meloidogyne</taxon>
    </lineage>
</organism>
<proteinExistence type="predicted"/>
<dbReference type="AlphaFoldDB" id="A0A915NNM4"/>
<feature type="region of interest" description="Disordered" evidence="1">
    <location>
        <begin position="304"/>
        <end position="323"/>
    </location>
</feature>
<feature type="compositionally biased region" description="Polar residues" evidence="1">
    <location>
        <begin position="312"/>
        <end position="323"/>
    </location>
</feature>
<dbReference type="Proteomes" id="UP000887560">
    <property type="component" value="Unplaced"/>
</dbReference>
<evidence type="ECO:0000313" key="2">
    <source>
        <dbReference type="Proteomes" id="UP000887560"/>
    </source>
</evidence>
<sequence length="466" mass="53230">MAIEVLRTLAALFCAMKQIESVTFPSSFYSLLSQKEENKDENEDEGNKKENFEDYKTNNNFVTKFVEQFPLWLKCSSNLELDSKLREFAIEIVQEKLSEAIKEEEFENSRRSSPASTPEDSDTEREEREANKDLNVTRSEIQEYMFLVALVYELNVLFEDDNWIRARMLLVSRWLRLRLRSCWSSIQRILNQFPVGKGEVTGLAIGEDVRMATVEALNSFIPLAIKLGLIPELNWVFEQISERICVLEDLRELTLKTNSSNKNIIGGQDIRCVRRFINRPELLAMQGIVENSIQALKIVPNVAKHPPPPLPNDSTTTQGSNSPLGQLINSKIGKEFNNSEIVKIMDQFLGLIDNLFISASKILPMDSFCVFISEICTANENNLLYSSTTQTETTALFLQKICQVTCNNNQTFLQKLCIWLTIKKHFVLCSTNSSTKTIPTEINRRAIDVIQEILNNLLFPSELENS</sequence>
<reference evidence="3" key="1">
    <citation type="submission" date="2022-11" db="UniProtKB">
        <authorList>
            <consortium name="WormBaseParasite"/>
        </authorList>
    </citation>
    <scope>IDENTIFICATION</scope>
</reference>
<dbReference type="WBParaSite" id="scf7180000420450.g5315">
    <property type="protein sequence ID" value="scf7180000420450.g5315"/>
    <property type="gene ID" value="scf7180000420450.g5315"/>
</dbReference>
<protein>
    <submittedName>
        <fullName evidence="3">Uncharacterized protein</fullName>
    </submittedName>
</protein>
<accession>A0A915NNM4</accession>
<evidence type="ECO:0000256" key="1">
    <source>
        <dbReference type="SAM" id="MobiDB-lite"/>
    </source>
</evidence>
<evidence type="ECO:0000313" key="3">
    <source>
        <dbReference type="WBParaSite" id="scf7180000420450.g5315"/>
    </source>
</evidence>
<feature type="region of interest" description="Disordered" evidence="1">
    <location>
        <begin position="104"/>
        <end position="133"/>
    </location>
</feature>